<protein>
    <recommendedName>
        <fullName evidence="3">GDP-mannose 4,6-dehydratase</fullName>
        <ecNumber evidence="3">4.2.1.47</ecNumber>
    </recommendedName>
</protein>
<dbReference type="InterPro" id="IPR016040">
    <property type="entry name" value="NAD(P)-bd_dom"/>
</dbReference>
<dbReference type="PANTHER" id="PTHR43715:SF1">
    <property type="entry name" value="GDP-MANNOSE 4,6 DEHYDRATASE"/>
    <property type="match status" value="1"/>
</dbReference>
<dbReference type="SUPFAM" id="SSF51735">
    <property type="entry name" value="NAD(P)-binding Rossmann-fold domains"/>
    <property type="match status" value="1"/>
</dbReference>
<dbReference type="Pfam" id="PF16363">
    <property type="entry name" value="GDP_Man_Dehyd"/>
    <property type="match status" value="1"/>
</dbReference>
<proteinExistence type="inferred from homology"/>
<comment type="cofactor">
    <cofactor evidence="1">
        <name>NADP(+)</name>
        <dbReference type="ChEBI" id="CHEBI:58349"/>
    </cofactor>
</comment>
<feature type="region of interest" description="Disordered" evidence="5">
    <location>
        <begin position="94"/>
        <end position="126"/>
    </location>
</feature>
<dbReference type="Gene3D" id="3.40.50.720">
    <property type="entry name" value="NAD(P)-binding Rossmann-like Domain"/>
    <property type="match status" value="1"/>
</dbReference>
<gene>
    <name evidence="7" type="ORF">GGI59_005686</name>
</gene>
<dbReference type="EC" id="4.2.1.47" evidence="3"/>
<dbReference type="InterPro" id="IPR036291">
    <property type="entry name" value="NAD(P)-bd_dom_sf"/>
</dbReference>
<dbReference type="InterPro" id="IPR006368">
    <property type="entry name" value="GDP_Man_deHydtase"/>
</dbReference>
<accession>A0A7W9CXY4</accession>
<comment type="similarity">
    <text evidence="2">Belongs to the NAD(P)-dependent epimerase/dehydratase family. GDP-mannose 4,6-dehydratase subfamily.</text>
</comment>
<evidence type="ECO:0000313" key="8">
    <source>
        <dbReference type="Proteomes" id="UP000528824"/>
    </source>
</evidence>
<evidence type="ECO:0000256" key="5">
    <source>
        <dbReference type="SAM" id="MobiDB-lite"/>
    </source>
</evidence>
<dbReference type="PANTHER" id="PTHR43715">
    <property type="entry name" value="GDP-MANNOSE 4,6-DEHYDRATASE"/>
    <property type="match status" value="1"/>
</dbReference>
<name>A0A7W9CXY4_9HYPH</name>
<evidence type="ECO:0000256" key="3">
    <source>
        <dbReference type="ARBA" id="ARBA00011989"/>
    </source>
</evidence>
<comment type="caution">
    <text evidence="7">The sequence shown here is derived from an EMBL/GenBank/DDBJ whole genome shotgun (WGS) entry which is preliminary data.</text>
</comment>
<reference evidence="7 8" key="1">
    <citation type="submission" date="2020-08" db="EMBL/GenBank/DDBJ databases">
        <title>Genomic Encyclopedia of Type Strains, Phase IV (KMG-V): Genome sequencing to study the core and pangenomes of soil and plant-associated prokaryotes.</title>
        <authorList>
            <person name="Whitman W."/>
        </authorList>
    </citation>
    <scope>NUCLEOTIDE SEQUENCE [LARGE SCALE GENOMIC DNA]</scope>
    <source>
        <strain evidence="7 8">SEMIA 4034</strain>
    </source>
</reference>
<dbReference type="RefSeq" id="WP_183919270.1">
    <property type="nucleotide sequence ID" value="NZ_JACHBB010000014.1"/>
</dbReference>
<dbReference type="EMBL" id="JACHBC010000015">
    <property type="protein sequence ID" value="MBB5563984.1"/>
    <property type="molecule type" value="Genomic_DNA"/>
</dbReference>
<feature type="domain" description="NAD(P)-binding" evidence="6">
    <location>
        <begin position="21"/>
        <end position="134"/>
    </location>
</feature>
<dbReference type="Proteomes" id="UP000528824">
    <property type="component" value="Unassembled WGS sequence"/>
</dbReference>
<dbReference type="GO" id="GO:0042351">
    <property type="term" value="P:'de novo' GDP-L-fucose biosynthetic process"/>
    <property type="evidence" value="ECO:0007669"/>
    <property type="project" value="TreeGrafter"/>
</dbReference>
<evidence type="ECO:0000256" key="1">
    <source>
        <dbReference type="ARBA" id="ARBA00001937"/>
    </source>
</evidence>
<keyword evidence="4" id="KW-0456">Lyase</keyword>
<organism evidence="7 8">
    <name type="scientific">Rhizobium lentis</name>
    <dbReference type="NCBI Taxonomy" id="1138194"/>
    <lineage>
        <taxon>Bacteria</taxon>
        <taxon>Pseudomonadati</taxon>
        <taxon>Pseudomonadota</taxon>
        <taxon>Alphaproteobacteria</taxon>
        <taxon>Hyphomicrobiales</taxon>
        <taxon>Rhizobiaceae</taxon>
        <taxon>Rhizobium/Agrobacterium group</taxon>
        <taxon>Rhizobium</taxon>
    </lineage>
</organism>
<evidence type="ECO:0000256" key="4">
    <source>
        <dbReference type="ARBA" id="ARBA00023239"/>
    </source>
</evidence>
<dbReference type="GO" id="GO:0008446">
    <property type="term" value="F:GDP-mannose 4,6-dehydratase activity"/>
    <property type="evidence" value="ECO:0007669"/>
    <property type="project" value="UniProtKB-EC"/>
</dbReference>
<evidence type="ECO:0000256" key="2">
    <source>
        <dbReference type="ARBA" id="ARBA00009263"/>
    </source>
</evidence>
<keyword evidence="8" id="KW-1185">Reference proteome</keyword>
<evidence type="ECO:0000313" key="7">
    <source>
        <dbReference type="EMBL" id="MBB5563984.1"/>
    </source>
</evidence>
<dbReference type="Gene3D" id="3.90.25.10">
    <property type="entry name" value="UDP-galactose 4-epimerase, domain 1"/>
    <property type="match status" value="1"/>
</dbReference>
<dbReference type="AlphaFoldDB" id="A0A7W9CXY4"/>
<sequence length="145" mass="16431">MWLNKPTSIAQAHSARQLAKNSARSCDWGHAREYVEGMWRMLQQDKPDGHVLATGEMTNVRQFLERAFAEVDIALEWRPASTKWLRLRVRCLPCGSRSSIPPPDGSRSSAGDPTKARQKLSWQHKNPVRELVAEKVREVSSTGRP</sequence>
<evidence type="ECO:0000259" key="6">
    <source>
        <dbReference type="Pfam" id="PF16363"/>
    </source>
</evidence>